<comment type="caution">
    <text evidence="2">The sequence shown here is derived from an EMBL/GenBank/DDBJ whole genome shotgun (WGS) entry which is preliminary data.</text>
</comment>
<sequence>MSREQRNKRLMCTQKGADPAQLVPAGYDPYQRTYICSRGWKKRKSRSEGSRPRQHIRHTNCPFRFVVQWNLSRKELEVKHGRYVHNHPVSEQAFATYPSSRRVDDELISARVGGMLAVGAVENEYRYRLSRIGQFVNCNYDEMSNVLRFTTPYVAGQVEEEYALAVDCFEVYTFVRDDGDEHLIRVQGGSKPHEFRDDVWQCNCEFSVSMRLPCRHVIAFHKTGPAIAPVIPWTSIDESHVSSTILSGFKEGFYFSGGRVERRNVRQFSYERFSNSEVGGASKTTMAYSQRYTEVLRATQLIASELADIDEDDEFRRMLDFVMQHWRNVRQKTSEIATPLSLSAPDKRKYVPKVKYEDADSVEEKADKEMSSEGDSSEDDLVEELLSTAPTIRLNPKARKVGRPKKPKAKTVASERADRKWFEAAEAGRKTAGDATLERVLVNLGLRVDMTATTLPRRRFELFFCLKTGRLLPLEPLPATGPPGDDDEVKPAPPSQDQNEEQLPATQVAQ</sequence>
<evidence type="ECO:0000313" key="3">
    <source>
        <dbReference type="Proteomes" id="UP000441208"/>
    </source>
</evidence>
<evidence type="ECO:0000256" key="1">
    <source>
        <dbReference type="SAM" id="MobiDB-lite"/>
    </source>
</evidence>
<accession>A0A6A3RSG4</accession>
<name>A0A6A3RSG4_9STRA</name>
<gene>
    <name evidence="2" type="ORF">PF007_g14532</name>
</gene>
<evidence type="ECO:0000313" key="2">
    <source>
        <dbReference type="EMBL" id="KAE9103052.1"/>
    </source>
</evidence>
<protein>
    <recommendedName>
        <fullName evidence="4">SWIM-type domain-containing protein</fullName>
    </recommendedName>
</protein>
<dbReference type="AlphaFoldDB" id="A0A6A3RSG4"/>
<feature type="region of interest" description="Disordered" evidence="1">
    <location>
        <begin position="355"/>
        <end position="379"/>
    </location>
</feature>
<evidence type="ECO:0008006" key="4">
    <source>
        <dbReference type="Google" id="ProtNLM"/>
    </source>
</evidence>
<dbReference type="Proteomes" id="UP000441208">
    <property type="component" value="Unassembled WGS sequence"/>
</dbReference>
<dbReference type="InterPro" id="IPR052579">
    <property type="entry name" value="Zinc_finger_SWIM"/>
</dbReference>
<organism evidence="2 3">
    <name type="scientific">Phytophthora fragariae</name>
    <dbReference type="NCBI Taxonomy" id="53985"/>
    <lineage>
        <taxon>Eukaryota</taxon>
        <taxon>Sar</taxon>
        <taxon>Stramenopiles</taxon>
        <taxon>Oomycota</taxon>
        <taxon>Peronosporomycetes</taxon>
        <taxon>Peronosporales</taxon>
        <taxon>Peronosporaceae</taxon>
        <taxon>Phytophthora</taxon>
    </lineage>
</organism>
<reference evidence="2 3" key="1">
    <citation type="submission" date="2018-08" db="EMBL/GenBank/DDBJ databases">
        <title>Genomic investigation of the strawberry pathogen Phytophthora fragariae indicates pathogenicity is determined by transcriptional variation in three key races.</title>
        <authorList>
            <person name="Adams T.M."/>
            <person name="Armitage A.D."/>
            <person name="Sobczyk M.K."/>
            <person name="Bates H.J."/>
            <person name="Dunwell J.M."/>
            <person name="Nellist C.F."/>
            <person name="Harrison R.J."/>
        </authorList>
    </citation>
    <scope>NUCLEOTIDE SEQUENCE [LARGE SCALE GENOMIC DNA]</scope>
    <source>
        <strain evidence="2 3">NOV-71</strain>
    </source>
</reference>
<feature type="region of interest" description="Disordered" evidence="1">
    <location>
        <begin position="473"/>
        <end position="510"/>
    </location>
</feature>
<dbReference type="EMBL" id="QXFZ01000849">
    <property type="protein sequence ID" value="KAE9103052.1"/>
    <property type="molecule type" value="Genomic_DNA"/>
</dbReference>
<feature type="compositionally biased region" description="Basic and acidic residues" evidence="1">
    <location>
        <begin position="355"/>
        <end position="371"/>
    </location>
</feature>
<dbReference type="PANTHER" id="PTHR31569">
    <property type="entry name" value="SWIM-TYPE DOMAIN-CONTAINING PROTEIN"/>
    <property type="match status" value="1"/>
</dbReference>
<proteinExistence type="predicted"/>
<dbReference type="PANTHER" id="PTHR31569:SF4">
    <property type="entry name" value="SWIM-TYPE DOMAIN-CONTAINING PROTEIN"/>
    <property type="match status" value="1"/>
</dbReference>